<accession>A0ACC0F652</accession>
<organism evidence="1 2">
    <name type="scientific">Camellia lanceoleosa</name>
    <dbReference type="NCBI Taxonomy" id="1840588"/>
    <lineage>
        <taxon>Eukaryota</taxon>
        <taxon>Viridiplantae</taxon>
        <taxon>Streptophyta</taxon>
        <taxon>Embryophyta</taxon>
        <taxon>Tracheophyta</taxon>
        <taxon>Spermatophyta</taxon>
        <taxon>Magnoliopsida</taxon>
        <taxon>eudicotyledons</taxon>
        <taxon>Gunneridae</taxon>
        <taxon>Pentapetalae</taxon>
        <taxon>asterids</taxon>
        <taxon>Ericales</taxon>
        <taxon>Theaceae</taxon>
        <taxon>Camellia</taxon>
    </lineage>
</organism>
<dbReference type="Proteomes" id="UP001060215">
    <property type="component" value="Chromosome 11"/>
</dbReference>
<evidence type="ECO:0000313" key="1">
    <source>
        <dbReference type="EMBL" id="KAI7984238.1"/>
    </source>
</evidence>
<gene>
    <name evidence="1" type="ORF">LOK49_LG15G00066</name>
</gene>
<sequence>MGNFFNRLGFTASTIMDLVGKVGGIWIIWDTSHANVRASSVSSQVIHATVHKEDYEEWVIAAVYASPNPVLRETLQNNLEDVAANMDKSWLVASDFNDYANQSERRSLSNNQSTTRSQKFLDRVNNCNLIDLGSSGPRMTWTNNRHGLANTMERLDKAMCNANWRTLYPEASVKVLPRTYFDHSPLIVYTESMHSLNPLNRPFRFEAAWMSHPGLLDVISSS</sequence>
<comment type="caution">
    <text evidence="1">The sequence shown here is derived from an EMBL/GenBank/DDBJ whole genome shotgun (WGS) entry which is preliminary data.</text>
</comment>
<name>A0ACC0F652_9ERIC</name>
<keyword evidence="2" id="KW-1185">Reference proteome</keyword>
<proteinExistence type="predicted"/>
<protein>
    <submittedName>
        <fullName evidence="1">Uncharacterized protein</fullName>
    </submittedName>
</protein>
<dbReference type="EMBL" id="CM045768">
    <property type="protein sequence ID" value="KAI7984238.1"/>
    <property type="molecule type" value="Genomic_DNA"/>
</dbReference>
<evidence type="ECO:0000313" key="2">
    <source>
        <dbReference type="Proteomes" id="UP001060215"/>
    </source>
</evidence>
<reference evidence="1 2" key="1">
    <citation type="journal article" date="2022" name="Plant J.">
        <title>Chromosome-level genome of Camellia lanceoleosa provides a valuable resource for understanding genome evolution and self-incompatibility.</title>
        <authorList>
            <person name="Gong W."/>
            <person name="Xiao S."/>
            <person name="Wang L."/>
            <person name="Liao Z."/>
            <person name="Chang Y."/>
            <person name="Mo W."/>
            <person name="Hu G."/>
            <person name="Li W."/>
            <person name="Zhao G."/>
            <person name="Zhu H."/>
            <person name="Hu X."/>
            <person name="Ji K."/>
            <person name="Xiang X."/>
            <person name="Song Q."/>
            <person name="Yuan D."/>
            <person name="Jin S."/>
            <person name="Zhang L."/>
        </authorList>
    </citation>
    <scope>NUCLEOTIDE SEQUENCE [LARGE SCALE GENOMIC DNA]</scope>
    <source>
        <strain evidence="1">SQ_2022a</strain>
    </source>
</reference>